<feature type="chain" id="PRO_5002877095" evidence="1">
    <location>
        <begin position="32"/>
        <end position="275"/>
    </location>
</feature>
<dbReference type="HOGENOM" id="CLU_1013678_0_0_1"/>
<protein>
    <submittedName>
        <fullName evidence="2">Uncharacterized protein</fullName>
    </submittedName>
</protein>
<dbReference type="InParanoid" id="B8LCV6"/>
<dbReference type="KEGG" id="tps:THAPSDRAFT_10515"/>
<evidence type="ECO:0000313" key="3">
    <source>
        <dbReference type="Proteomes" id="UP000001449"/>
    </source>
</evidence>
<accession>B8LCV6</accession>
<gene>
    <name evidence="2" type="ORF">THAPSDRAFT_10515</name>
</gene>
<dbReference type="eggNOG" id="ENOG502SWB1">
    <property type="taxonomic scope" value="Eukaryota"/>
</dbReference>
<reference evidence="2 3" key="2">
    <citation type="journal article" date="2008" name="Nature">
        <title>The Phaeodactylum genome reveals the evolutionary history of diatom genomes.</title>
        <authorList>
            <person name="Bowler C."/>
            <person name="Allen A.E."/>
            <person name="Badger J.H."/>
            <person name="Grimwood J."/>
            <person name="Jabbari K."/>
            <person name="Kuo A."/>
            <person name="Maheswari U."/>
            <person name="Martens C."/>
            <person name="Maumus F."/>
            <person name="Otillar R.P."/>
            <person name="Rayko E."/>
            <person name="Salamov A."/>
            <person name="Vandepoele K."/>
            <person name="Beszteri B."/>
            <person name="Gruber A."/>
            <person name="Heijde M."/>
            <person name="Katinka M."/>
            <person name="Mock T."/>
            <person name="Valentin K."/>
            <person name="Verret F."/>
            <person name="Berges J.A."/>
            <person name="Brownlee C."/>
            <person name="Cadoret J.P."/>
            <person name="Chiovitti A."/>
            <person name="Choi C.J."/>
            <person name="Coesel S."/>
            <person name="De Martino A."/>
            <person name="Detter J.C."/>
            <person name="Durkin C."/>
            <person name="Falciatore A."/>
            <person name="Fournet J."/>
            <person name="Haruta M."/>
            <person name="Huysman M.J."/>
            <person name="Jenkins B.D."/>
            <person name="Jiroutova K."/>
            <person name="Jorgensen R.E."/>
            <person name="Joubert Y."/>
            <person name="Kaplan A."/>
            <person name="Kroger N."/>
            <person name="Kroth P.G."/>
            <person name="La Roche J."/>
            <person name="Lindquist E."/>
            <person name="Lommer M."/>
            <person name="Martin-Jezequel V."/>
            <person name="Lopez P.J."/>
            <person name="Lucas S."/>
            <person name="Mangogna M."/>
            <person name="McGinnis K."/>
            <person name="Medlin L.K."/>
            <person name="Montsant A."/>
            <person name="Oudot-Le Secq M.P."/>
            <person name="Napoli C."/>
            <person name="Obornik M."/>
            <person name="Parker M.S."/>
            <person name="Petit J.L."/>
            <person name="Porcel B.M."/>
            <person name="Poulsen N."/>
            <person name="Robison M."/>
            <person name="Rychlewski L."/>
            <person name="Rynearson T.A."/>
            <person name="Schmutz J."/>
            <person name="Shapiro H."/>
            <person name="Siaut M."/>
            <person name="Stanley M."/>
            <person name="Sussman M.R."/>
            <person name="Taylor A.R."/>
            <person name="Vardi A."/>
            <person name="von Dassow P."/>
            <person name="Vyverman W."/>
            <person name="Willis A."/>
            <person name="Wyrwicz L.S."/>
            <person name="Rokhsar D.S."/>
            <person name="Weissenbach J."/>
            <person name="Armbrust E.V."/>
            <person name="Green B.R."/>
            <person name="Van de Peer Y."/>
            <person name="Grigoriev I.V."/>
        </authorList>
    </citation>
    <scope>NUCLEOTIDE SEQUENCE [LARGE SCALE GENOMIC DNA]</scope>
    <source>
        <strain evidence="2 3">CCMP1335</strain>
    </source>
</reference>
<proteinExistence type="predicted"/>
<dbReference type="EMBL" id="DS999418">
    <property type="protein sequence ID" value="EED86857.1"/>
    <property type="molecule type" value="Genomic_DNA"/>
</dbReference>
<evidence type="ECO:0000313" key="2">
    <source>
        <dbReference type="EMBL" id="EED86857.1"/>
    </source>
</evidence>
<keyword evidence="3" id="KW-1185">Reference proteome</keyword>
<feature type="signal peptide" evidence="1">
    <location>
        <begin position="1"/>
        <end position="31"/>
    </location>
</feature>
<dbReference type="GeneID" id="7442580"/>
<keyword evidence="1" id="KW-0732">Signal</keyword>
<dbReference type="AlphaFoldDB" id="B8LCV6"/>
<reference evidence="2 3" key="1">
    <citation type="journal article" date="2004" name="Science">
        <title>The genome of the diatom Thalassiosira pseudonana: ecology, evolution, and metabolism.</title>
        <authorList>
            <person name="Armbrust E.V."/>
            <person name="Berges J.A."/>
            <person name="Bowler C."/>
            <person name="Green B.R."/>
            <person name="Martinez D."/>
            <person name="Putnam N.H."/>
            <person name="Zhou S."/>
            <person name="Allen A.E."/>
            <person name="Apt K.E."/>
            <person name="Bechner M."/>
            <person name="Brzezinski M.A."/>
            <person name="Chaal B.K."/>
            <person name="Chiovitti A."/>
            <person name="Davis A.K."/>
            <person name="Demarest M.S."/>
            <person name="Detter J.C."/>
            <person name="Glavina T."/>
            <person name="Goodstein D."/>
            <person name="Hadi M.Z."/>
            <person name="Hellsten U."/>
            <person name="Hildebrand M."/>
            <person name="Jenkins B.D."/>
            <person name="Jurka J."/>
            <person name="Kapitonov V.V."/>
            <person name="Kroger N."/>
            <person name="Lau W.W."/>
            <person name="Lane T.W."/>
            <person name="Larimer F.W."/>
            <person name="Lippmeier J.C."/>
            <person name="Lucas S."/>
            <person name="Medina M."/>
            <person name="Montsant A."/>
            <person name="Obornik M."/>
            <person name="Parker M.S."/>
            <person name="Palenik B."/>
            <person name="Pazour G.J."/>
            <person name="Richardson P.M."/>
            <person name="Rynearson T.A."/>
            <person name="Saito M.A."/>
            <person name="Schwartz D.C."/>
            <person name="Thamatrakoln K."/>
            <person name="Valentin K."/>
            <person name="Vardi A."/>
            <person name="Wilkerson F.P."/>
            <person name="Rokhsar D.S."/>
        </authorList>
    </citation>
    <scope>NUCLEOTIDE SEQUENCE [LARGE SCALE GENOMIC DNA]</scope>
    <source>
        <strain evidence="2 3">CCMP1335</strain>
    </source>
</reference>
<dbReference type="Proteomes" id="UP000001449">
    <property type="component" value="Chromosome 16"/>
</dbReference>
<evidence type="ECO:0000256" key="1">
    <source>
        <dbReference type="SAM" id="SignalP"/>
    </source>
</evidence>
<dbReference type="RefSeq" id="XP_002296873.1">
    <property type="nucleotide sequence ID" value="XM_002296837.1"/>
</dbReference>
<sequence length="275" mass="31190">MAVSSLSKAAIPLLMMLSFALYAQNMSFVKSFDPSKLWSEDIEDMYSSSAATGSPDVRAVNMSEEPDTAIVITSSWIPSHPSTNMIETVVNSTVHLKGLSPSTPIIITIDTFVHGSSILSTKDDAATLSKKLEALEEYANRLFEKYLPNPRIHVLPGMSNLHIGGSTYKAVSLIEKHYPSVKYLYYLQHDFYFVKHVDHRLLVNVMEQYPSRVNYVVFPKRWNVNREIGNETAIVLNHTTIPEDTNSNAIKFWQYHEQQQDNVNANCQRERSKMD</sequence>
<name>B8LCV6_THAPS</name>
<dbReference type="PaxDb" id="35128-Thaps10515"/>
<organism evidence="2 3">
    <name type="scientific">Thalassiosira pseudonana</name>
    <name type="common">Marine diatom</name>
    <name type="synonym">Cyclotella nana</name>
    <dbReference type="NCBI Taxonomy" id="35128"/>
    <lineage>
        <taxon>Eukaryota</taxon>
        <taxon>Sar</taxon>
        <taxon>Stramenopiles</taxon>
        <taxon>Ochrophyta</taxon>
        <taxon>Bacillariophyta</taxon>
        <taxon>Coscinodiscophyceae</taxon>
        <taxon>Thalassiosirophycidae</taxon>
        <taxon>Thalassiosirales</taxon>
        <taxon>Thalassiosiraceae</taxon>
        <taxon>Thalassiosira</taxon>
    </lineage>
</organism>